<dbReference type="EMBL" id="KB445793">
    <property type="protein sequence ID" value="EMD40174.1"/>
    <property type="molecule type" value="Genomic_DNA"/>
</dbReference>
<dbReference type="HOGENOM" id="CLU_619630_0_0_1"/>
<accession>M2PTW8</accession>
<dbReference type="AlphaFoldDB" id="M2PTW8"/>
<organism evidence="2 3">
    <name type="scientific">Ceriporiopsis subvermispora (strain B)</name>
    <name type="common">White-rot fungus</name>
    <name type="synonym">Gelatoporia subvermispora</name>
    <dbReference type="NCBI Taxonomy" id="914234"/>
    <lineage>
        <taxon>Eukaryota</taxon>
        <taxon>Fungi</taxon>
        <taxon>Dikarya</taxon>
        <taxon>Basidiomycota</taxon>
        <taxon>Agaricomycotina</taxon>
        <taxon>Agaricomycetes</taxon>
        <taxon>Polyporales</taxon>
        <taxon>Gelatoporiaceae</taxon>
        <taxon>Gelatoporia</taxon>
    </lineage>
</organism>
<name>M2PTW8_CERS8</name>
<gene>
    <name evidence="2" type="ORF">CERSUDRAFT_92672</name>
</gene>
<feature type="region of interest" description="Disordered" evidence="1">
    <location>
        <begin position="152"/>
        <end position="176"/>
    </location>
</feature>
<feature type="region of interest" description="Disordered" evidence="1">
    <location>
        <begin position="46"/>
        <end position="66"/>
    </location>
</feature>
<feature type="region of interest" description="Disordered" evidence="1">
    <location>
        <begin position="1"/>
        <end position="22"/>
    </location>
</feature>
<dbReference type="Proteomes" id="UP000016930">
    <property type="component" value="Unassembled WGS sequence"/>
</dbReference>
<protein>
    <submittedName>
        <fullName evidence="2">Uncharacterized protein</fullName>
    </submittedName>
</protein>
<evidence type="ECO:0000256" key="1">
    <source>
        <dbReference type="SAM" id="MobiDB-lite"/>
    </source>
</evidence>
<reference evidence="2 3" key="1">
    <citation type="journal article" date="2012" name="Proc. Natl. Acad. Sci. U.S.A.">
        <title>Comparative genomics of Ceriporiopsis subvermispora and Phanerochaete chrysosporium provide insight into selective ligninolysis.</title>
        <authorList>
            <person name="Fernandez-Fueyo E."/>
            <person name="Ruiz-Duenas F.J."/>
            <person name="Ferreira P."/>
            <person name="Floudas D."/>
            <person name="Hibbett D.S."/>
            <person name="Canessa P."/>
            <person name="Larrondo L.F."/>
            <person name="James T.Y."/>
            <person name="Seelenfreund D."/>
            <person name="Lobos S."/>
            <person name="Polanco R."/>
            <person name="Tello M."/>
            <person name="Honda Y."/>
            <person name="Watanabe T."/>
            <person name="Watanabe T."/>
            <person name="Ryu J.S."/>
            <person name="Kubicek C.P."/>
            <person name="Schmoll M."/>
            <person name="Gaskell J."/>
            <person name="Hammel K.E."/>
            <person name="St John F.J."/>
            <person name="Vanden Wymelenberg A."/>
            <person name="Sabat G."/>
            <person name="Splinter BonDurant S."/>
            <person name="Syed K."/>
            <person name="Yadav J.S."/>
            <person name="Doddapaneni H."/>
            <person name="Subramanian V."/>
            <person name="Lavin J.L."/>
            <person name="Oguiza J.A."/>
            <person name="Perez G."/>
            <person name="Pisabarro A.G."/>
            <person name="Ramirez L."/>
            <person name="Santoyo F."/>
            <person name="Master E."/>
            <person name="Coutinho P.M."/>
            <person name="Henrissat B."/>
            <person name="Lombard V."/>
            <person name="Magnuson J.K."/>
            <person name="Kuees U."/>
            <person name="Hori C."/>
            <person name="Igarashi K."/>
            <person name="Samejima M."/>
            <person name="Held B.W."/>
            <person name="Barry K.W."/>
            <person name="LaButti K.M."/>
            <person name="Lapidus A."/>
            <person name="Lindquist E.A."/>
            <person name="Lucas S.M."/>
            <person name="Riley R."/>
            <person name="Salamov A.A."/>
            <person name="Hoffmeister D."/>
            <person name="Schwenk D."/>
            <person name="Hadar Y."/>
            <person name="Yarden O."/>
            <person name="de Vries R.P."/>
            <person name="Wiebenga A."/>
            <person name="Stenlid J."/>
            <person name="Eastwood D."/>
            <person name="Grigoriev I.V."/>
            <person name="Berka R.M."/>
            <person name="Blanchette R.A."/>
            <person name="Kersten P."/>
            <person name="Martinez A.T."/>
            <person name="Vicuna R."/>
            <person name="Cullen D."/>
        </authorList>
    </citation>
    <scope>NUCLEOTIDE SEQUENCE [LARGE SCALE GENOMIC DNA]</scope>
    <source>
        <strain evidence="2 3">B</strain>
    </source>
</reference>
<feature type="compositionally biased region" description="Basic and acidic residues" evidence="1">
    <location>
        <begin position="47"/>
        <end position="60"/>
    </location>
</feature>
<proteinExistence type="predicted"/>
<keyword evidence="3" id="KW-1185">Reference proteome</keyword>
<sequence>MPDQSTAPHARLPPGPRRDRVVQQQQPGLLIHHPLHFLFPAANARRPPREARPEHIHDDGGSPQPVLRITSRMTAQRLALPSLLLAARTGLQPRQHAGQRTPAAWPPVPAPAPRAPVMRCATPPRPPRGLAPGLRGRWRLVFARVCSRQPRRIPRVPSGISPPSRAPGTRQPPPQRARVRACIARRDLARLAPDTPRAIGWPRVWGRRRESRRHRRARLFGTTVHAEAMRGGPAAFAAAFASLRVRPVRPLAAPTSYAAAHAVAAGPLVGRPYLPRERDPASQSPDVIPMSFAPSLACSAAANPYAAVRTQRDSRRATTPGSRNARRIAVCNCDRDIVAPIAICDAPSPSFAHLLCDPHESHARYDISCWAIQGSYTSTQDVTSSQARYAAKSGTLGLRALVQPQIPIRLVLPFVYRSCITHSGEYDSSNQPTPHPAMSTAG</sequence>
<evidence type="ECO:0000313" key="2">
    <source>
        <dbReference type="EMBL" id="EMD40174.1"/>
    </source>
</evidence>
<evidence type="ECO:0000313" key="3">
    <source>
        <dbReference type="Proteomes" id="UP000016930"/>
    </source>
</evidence>